<dbReference type="AlphaFoldDB" id="A0AA88QUI9"/>
<dbReference type="Pfam" id="PF14244">
    <property type="entry name" value="Retrotran_gag_3"/>
    <property type="match status" value="1"/>
</dbReference>
<evidence type="ECO:0000313" key="2">
    <source>
        <dbReference type="EMBL" id="KAK2975147.1"/>
    </source>
</evidence>
<reference evidence="2" key="1">
    <citation type="submission" date="2022-12" db="EMBL/GenBank/DDBJ databases">
        <title>Draft genome assemblies for two species of Escallonia (Escalloniales).</title>
        <authorList>
            <person name="Chanderbali A."/>
            <person name="Dervinis C."/>
            <person name="Anghel I."/>
            <person name="Soltis D."/>
            <person name="Soltis P."/>
            <person name="Zapata F."/>
        </authorList>
    </citation>
    <scope>NUCLEOTIDE SEQUENCE</scope>
    <source>
        <strain evidence="2">UCBG92.1500</strain>
        <tissue evidence="2">Leaf</tissue>
    </source>
</reference>
<accession>A0AA88QUI9</accession>
<dbReference type="InterPro" id="IPR029472">
    <property type="entry name" value="Copia-like_N"/>
</dbReference>
<proteinExistence type="predicted"/>
<evidence type="ECO:0000259" key="1">
    <source>
        <dbReference type="Pfam" id="PF14244"/>
    </source>
</evidence>
<gene>
    <name evidence="2" type="ORF">RJ640_010827</name>
</gene>
<name>A0AA88QUI9_9ASTE</name>
<feature type="domain" description="Retrotransposon Copia-like N-terminal" evidence="1">
    <location>
        <begin position="155"/>
        <end position="199"/>
    </location>
</feature>
<dbReference type="Proteomes" id="UP001187471">
    <property type="component" value="Unassembled WGS sequence"/>
</dbReference>
<keyword evidence="3" id="KW-1185">Reference proteome</keyword>
<protein>
    <recommendedName>
        <fullName evidence="1">Retrotransposon Copia-like N-terminal domain-containing protein</fullName>
    </recommendedName>
</protein>
<sequence length="263" mass="30232">MTCSGDMLNILYPKEEPPQIASKMRLLRALNMGGHRGNNHLRLELRRIEAWLETWMLRRLLVQVKMGPSQRISIRPKESRKEEGRETRDTALLGIPPNLLEALLFFADVSLVCLQKDVLTAYEAMAGEHDDQVSMGNVVVRYGKTIEVDSPYYLHSSDHLGLVFLTHPLTENGENYFTWRRNMTTALESKNKVGFVDNFVTKLDVNSQDFQPRMKCNVIVLSWLTNSLVKEIQSSAAHTETTSELWQISMSDSFKELHQEYMN</sequence>
<evidence type="ECO:0000313" key="3">
    <source>
        <dbReference type="Proteomes" id="UP001187471"/>
    </source>
</evidence>
<dbReference type="PANTHER" id="PTHR37610">
    <property type="entry name" value="CCHC-TYPE DOMAIN-CONTAINING PROTEIN"/>
    <property type="match status" value="1"/>
</dbReference>
<dbReference type="PANTHER" id="PTHR37610:SF97">
    <property type="entry name" value="RETROTRANSPOSON GAG DOMAIN-CONTAINING PROTEIN"/>
    <property type="match status" value="1"/>
</dbReference>
<organism evidence="2 3">
    <name type="scientific">Escallonia rubra</name>
    <dbReference type="NCBI Taxonomy" id="112253"/>
    <lineage>
        <taxon>Eukaryota</taxon>
        <taxon>Viridiplantae</taxon>
        <taxon>Streptophyta</taxon>
        <taxon>Embryophyta</taxon>
        <taxon>Tracheophyta</taxon>
        <taxon>Spermatophyta</taxon>
        <taxon>Magnoliopsida</taxon>
        <taxon>eudicotyledons</taxon>
        <taxon>Gunneridae</taxon>
        <taxon>Pentapetalae</taxon>
        <taxon>asterids</taxon>
        <taxon>campanulids</taxon>
        <taxon>Escalloniales</taxon>
        <taxon>Escalloniaceae</taxon>
        <taxon>Escallonia</taxon>
    </lineage>
</organism>
<dbReference type="EMBL" id="JAVXUO010002228">
    <property type="protein sequence ID" value="KAK2975147.1"/>
    <property type="molecule type" value="Genomic_DNA"/>
</dbReference>
<comment type="caution">
    <text evidence="2">The sequence shown here is derived from an EMBL/GenBank/DDBJ whole genome shotgun (WGS) entry which is preliminary data.</text>
</comment>